<dbReference type="Proteomes" id="UP001054252">
    <property type="component" value="Unassembled WGS sequence"/>
</dbReference>
<protein>
    <submittedName>
        <fullName evidence="3">Uncharacterized protein</fullName>
    </submittedName>
</protein>
<proteinExistence type="predicted"/>
<evidence type="ECO:0000256" key="2">
    <source>
        <dbReference type="SAM" id="MobiDB-lite"/>
    </source>
</evidence>
<evidence type="ECO:0000313" key="3">
    <source>
        <dbReference type="EMBL" id="GKV37550.1"/>
    </source>
</evidence>
<dbReference type="AlphaFoldDB" id="A0AAV5LJF1"/>
<gene>
    <name evidence="3" type="ORF">SLEP1_g45571</name>
</gene>
<feature type="region of interest" description="Disordered" evidence="2">
    <location>
        <begin position="262"/>
        <end position="315"/>
    </location>
</feature>
<feature type="coiled-coil region" evidence="1">
    <location>
        <begin position="417"/>
        <end position="465"/>
    </location>
</feature>
<sequence length="635" mass="71142">MSSEDKMSDVVGEDVMPLAYMGMDEESSPSSSGRTGEGVSAEESVGEGDDILTNIMEVDNELGGCYDPKMGIVSEVREYKSELGSRGSLRNLSRNCNLPPHVLIRPAEVNEKACSTPRDHWMPMYVHYLATRLSERGWYYFGPQTSSKGNRSLFTPGPSSIKGWKEKFFFVDDTEWSRREAEVEYLSAWKVKKAKLNEYKLNEDEKEEVEKLVREEGDLVDILYLTSSEAINGAELYGPSSLSEAEMEKFFSSAGGVAIFKKPRKKSRTSTAAGKGVPKKQTTSRTSVPALEAPPRSDLKRKASEETSEEVQPLKRKKKDLLEDFAKGDEVVEFVPCPPPSSLFNPKNSTGAKRFLKATLPAVDQRQAREEVMSRGAGIVVKHALESASWVNALAHEFSESVKEGNSLPRQCEELQKEKEESERDTLSTRLVFEEQKRKICEYTIDAQEKEMKWMEESMTDFKKKVEVMVHNSMEQHIVGFLKSHAFEEIVNLYRLPTAVLAFTECRKKLKAKYPEVDVTLVTFGEQEEGVEEDGESLNADFKPEVELKWEHTKDGLIIFPPKFEVKFVAVEEEEAEVEGTEAAPHPVSSSEVPPAFEEVEGAPTSIADPPPPPTEEEPLPPPPPAKEQPPLPTE</sequence>
<feature type="compositionally biased region" description="Pro residues" evidence="2">
    <location>
        <begin position="609"/>
        <end position="635"/>
    </location>
</feature>
<evidence type="ECO:0000313" key="4">
    <source>
        <dbReference type="Proteomes" id="UP001054252"/>
    </source>
</evidence>
<keyword evidence="1" id="KW-0175">Coiled coil</keyword>
<reference evidence="3 4" key="1">
    <citation type="journal article" date="2021" name="Commun. Biol.">
        <title>The genome of Shorea leprosula (Dipterocarpaceae) highlights the ecological relevance of drought in aseasonal tropical rainforests.</title>
        <authorList>
            <person name="Ng K.K.S."/>
            <person name="Kobayashi M.J."/>
            <person name="Fawcett J.A."/>
            <person name="Hatakeyama M."/>
            <person name="Paape T."/>
            <person name="Ng C.H."/>
            <person name="Ang C.C."/>
            <person name="Tnah L.H."/>
            <person name="Lee C.T."/>
            <person name="Nishiyama T."/>
            <person name="Sese J."/>
            <person name="O'Brien M.J."/>
            <person name="Copetti D."/>
            <person name="Mohd Noor M.I."/>
            <person name="Ong R.C."/>
            <person name="Putra M."/>
            <person name="Sireger I.Z."/>
            <person name="Indrioko S."/>
            <person name="Kosugi Y."/>
            <person name="Izuno A."/>
            <person name="Isagi Y."/>
            <person name="Lee S.L."/>
            <person name="Shimizu K.K."/>
        </authorList>
    </citation>
    <scope>NUCLEOTIDE SEQUENCE [LARGE SCALE GENOMIC DNA]</scope>
    <source>
        <strain evidence="3">214</strain>
    </source>
</reference>
<evidence type="ECO:0000256" key="1">
    <source>
        <dbReference type="SAM" id="Coils"/>
    </source>
</evidence>
<feature type="region of interest" description="Disordered" evidence="2">
    <location>
        <begin position="19"/>
        <end position="47"/>
    </location>
</feature>
<feature type="compositionally biased region" description="Basic and acidic residues" evidence="2">
    <location>
        <begin position="295"/>
        <end position="305"/>
    </location>
</feature>
<comment type="caution">
    <text evidence="3">The sequence shown here is derived from an EMBL/GenBank/DDBJ whole genome shotgun (WGS) entry which is preliminary data.</text>
</comment>
<organism evidence="3 4">
    <name type="scientific">Rubroshorea leprosula</name>
    <dbReference type="NCBI Taxonomy" id="152421"/>
    <lineage>
        <taxon>Eukaryota</taxon>
        <taxon>Viridiplantae</taxon>
        <taxon>Streptophyta</taxon>
        <taxon>Embryophyta</taxon>
        <taxon>Tracheophyta</taxon>
        <taxon>Spermatophyta</taxon>
        <taxon>Magnoliopsida</taxon>
        <taxon>eudicotyledons</taxon>
        <taxon>Gunneridae</taxon>
        <taxon>Pentapetalae</taxon>
        <taxon>rosids</taxon>
        <taxon>malvids</taxon>
        <taxon>Malvales</taxon>
        <taxon>Dipterocarpaceae</taxon>
        <taxon>Rubroshorea</taxon>
    </lineage>
</organism>
<name>A0AAV5LJF1_9ROSI</name>
<feature type="region of interest" description="Disordered" evidence="2">
    <location>
        <begin position="576"/>
        <end position="635"/>
    </location>
</feature>
<dbReference type="EMBL" id="BPVZ01000123">
    <property type="protein sequence ID" value="GKV37550.1"/>
    <property type="molecule type" value="Genomic_DNA"/>
</dbReference>
<accession>A0AAV5LJF1</accession>
<keyword evidence="4" id="KW-1185">Reference proteome</keyword>